<dbReference type="InterPro" id="IPR015421">
    <property type="entry name" value="PyrdxlP-dep_Trfase_major"/>
</dbReference>
<dbReference type="PANTHER" id="PTHR30244:SF36">
    <property type="entry name" value="3-OXO-GLUCOSE-6-PHOSPHATE:GLUTAMATE AMINOTRANSFERASE"/>
    <property type="match status" value="1"/>
</dbReference>
<dbReference type="InterPro" id="IPR015424">
    <property type="entry name" value="PyrdxlP-dep_Trfase"/>
</dbReference>
<evidence type="ECO:0000313" key="7">
    <source>
        <dbReference type="Proteomes" id="UP000183245"/>
    </source>
</evidence>
<evidence type="ECO:0000313" key="6">
    <source>
        <dbReference type="EMBL" id="OIP97241.1"/>
    </source>
</evidence>
<evidence type="ECO:0000256" key="1">
    <source>
        <dbReference type="ARBA" id="ARBA00022898"/>
    </source>
</evidence>
<proteinExistence type="inferred from homology"/>
<dbReference type="PANTHER" id="PTHR30244">
    <property type="entry name" value="TRANSAMINASE"/>
    <property type="match status" value="1"/>
</dbReference>
<feature type="active site" description="Proton acceptor" evidence="3">
    <location>
        <position position="185"/>
    </location>
</feature>
<dbReference type="Pfam" id="PF01041">
    <property type="entry name" value="DegT_DnrJ_EryC1"/>
    <property type="match status" value="1"/>
</dbReference>
<reference evidence="6 7" key="1">
    <citation type="journal article" date="2016" name="Environ. Microbiol.">
        <title>Genomic resolution of a cold subsurface aquifer community provides metabolic insights for novel microbes adapted to high CO concentrations.</title>
        <authorList>
            <person name="Probst A.J."/>
            <person name="Castelle C.J."/>
            <person name="Singh A."/>
            <person name="Brown C.T."/>
            <person name="Anantharaman K."/>
            <person name="Sharon I."/>
            <person name="Hug L.A."/>
            <person name="Burstein D."/>
            <person name="Emerson J.B."/>
            <person name="Thomas B.C."/>
            <person name="Banfield J.F."/>
        </authorList>
    </citation>
    <scope>NUCLEOTIDE SEQUENCE [LARGE SCALE GENOMIC DNA]</scope>
    <source>
        <strain evidence="6">CG2_30_54_11</strain>
    </source>
</reference>
<dbReference type="AlphaFoldDB" id="A0A1J5IJB1"/>
<evidence type="ECO:0000256" key="5">
    <source>
        <dbReference type="RuleBase" id="RU004508"/>
    </source>
</evidence>
<comment type="caution">
    <text evidence="6">The sequence shown here is derived from an EMBL/GenBank/DDBJ whole genome shotgun (WGS) entry which is preliminary data.</text>
</comment>
<name>A0A1J5IJB1_9BACT</name>
<dbReference type="GO" id="GO:0008483">
    <property type="term" value="F:transaminase activity"/>
    <property type="evidence" value="ECO:0007669"/>
    <property type="project" value="UniProtKB-KW"/>
</dbReference>
<accession>A0A1J5IJB1</accession>
<dbReference type="GO" id="GO:0030170">
    <property type="term" value="F:pyridoxal phosphate binding"/>
    <property type="evidence" value="ECO:0007669"/>
    <property type="project" value="TreeGrafter"/>
</dbReference>
<dbReference type="GO" id="GO:0000271">
    <property type="term" value="P:polysaccharide biosynthetic process"/>
    <property type="evidence" value="ECO:0007669"/>
    <property type="project" value="TreeGrafter"/>
</dbReference>
<dbReference type="STRING" id="1817892.AUK40_03595"/>
<keyword evidence="6" id="KW-0808">Transferase</keyword>
<sequence length="363" mass="40236">MIEYENLNRTNAFFADDLKAAFARTLESGYFILGKNVETFEHEFAGYCGSKSCIGVASGLDALVIALKAFGFAPNAEIIVPANTYIASITSIILSGFKPVLVEPDIRTYNIDPSLLEQAITPRTAAIMVVHLYGKPCDMAPIREIAKRHELKIIEDDAQAHGAEYKGKKVGTLGDAGAFSYYPTKNLGALGDAGSITTDDDDFAAACRQMRNYGSSAKYKNETVGYNSRLDEVQAGFLSVKLKRLDEVNAHKRALARLYLDGLSDQFIKPVQIPGCEDVFHIFPIRHPRRDELKAYLLENGIKTDIHYPIPPHQQTALLPYFGSQRFPLTEEIHQTILSLPISFFHTPDDIAEVIRVMNAFAL</sequence>
<dbReference type="Gene3D" id="3.90.1150.10">
    <property type="entry name" value="Aspartate Aminotransferase, domain 1"/>
    <property type="match status" value="1"/>
</dbReference>
<keyword evidence="6" id="KW-0032">Aminotransferase</keyword>
<dbReference type="InterPro" id="IPR000653">
    <property type="entry name" value="DegT/StrS_aminotransferase"/>
</dbReference>
<gene>
    <name evidence="6" type="ORF">AUK40_03595</name>
</gene>
<dbReference type="EMBL" id="MNZT01000061">
    <property type="protein sequence ID" value="OIP97241.1"/>
    <property type="molecule type" value="Genomic_DNA"/>
</dbReference>
<comment type="similarity">
    <text evidence="2 5">Belongs to the DegT/DnrJ/EryC1 family.</text>
</comment>
<dbReference type="CDD" id="cd00616">
    <property type="entry name" value="AHBA_syn"/>
    <property type="match status" value="1"/>
</dbReference>
<evidence type="ECO:0000256" key="3">
    <source>
        <dbReference type="PIRSR" id="PIRSR000390-1"/>
    </source>
</evidence>
<keyword evidence="1 4" id="KW-0663">Pyridoxal phosphate</keyword>
<dbReference type="SUPFAM" id="SSF53383">
    <property type="entry name" value="PLP-dependent transferases"/>
    <property type="match status" value="1"/>
</dbReference>
<dbReference type="Proteomes" id="UP000183245">
    <property type="component" value="Unassembled WGS sequence"/>
</dbReference>
<organism evidence="6 7">
    <name type="scientific">Candidatus Wirthbacteria bacterium CG2_30_54_11</name>
    <dbReference type="NCBI Taxonomy" id="1817892"/>
    <lineage>
        <taxon>Bacteria</taxon>
        <taxon>Candidatus Wirthbacteria</taxon>
    </lineage>
</organism>
<dbReference type="PIRSF" id="PIRSF000390">
    <property type="entry name" value="PLP_StrS"/>
    <property type="match status" value="1"/>
</dbReference>
<protein>
    <submittedName>
        <fullName evidence="6">Aminotransferase</fullName>
    </submittedName>
</protein>
<evidence type="ECO:0000256" key="4">
    <source>
        <dbReference type="PIRSR" id="PIRSR000390-2"/>
    </source>
</evidence>
<feature type="modified residue" description="N6-(pyridoxal phosphate)lysine" evidence="4">
    <location>
        <position position="185"/>
    </location>
</feature>
<dbReference type="InterPro" id="IPR015422">
    <property type="entry name" value="PyrdxlP-dep_Trfase_small"/>
</dbReference>
<dbReference type="Gene3D" id="3.40.640.10">
    <property type="entry name" value="Type I PLP-dependent aspartate aminotransferase-like (Major domain)"/>
    <property type="match status" value="1"/>
</dbReference>
<evidence type="ECO:0000256" key="2">
    <source>
        <dbReference type="ARBA" id="ARBA00037999"/>
    </source>
</evidence>